<dbReference type="EMBL" id="JQCP01000002">
    <property type="protein sequence ID" value="KRO02168.1"/>
    <property type="molecule type" value="Genomic_DNA"/>
</dbReference>
<protein>
    <submittedName>
        <fullName evidence="1">Prophage pi2 protein 37</fullName>
    </submittedName>
</protein>
<evidence type="ECO:0000313" key="2">
    <source>
        <dbReference type="Proteomes" id="UP000051927"/>
    </source>
</evidence>
<proteinExistence type="predicted"/>
<organism evidence="1 2">
    <name type="scientific">Lancefieldella rimae</name>
    <dbReference type="NCBI Taxonomy" id="1383"/>
    <lineage>
        <taxon>Bacteria</taxon>
        <taxon>Bacillati</taxon>
        <taxon>Actinomycetota</taxon>
        <taxon>Coriobacteriia</taxon>
        <taxon>Coriobacteriales</taxon>
        <taxon>Atopobiaceae</taxon>
        <taxon>Lancefieldella</taxon>
    </lineage>
</organism>
<keyword evidence="2" id="KW-1185">Reference proteome</keyword>
<name>A0ABR5Q028_9ACTN</name>
<dbReference type="InterPro" id="IPR010064">
    <property type="entry name" value="HK97-gp10_tail"/>
</dbReference>
<dbReference type="Pfam" id="PF04883">
    <property type="entry name" value="HK97-gp10_like"/>
    <property type="match status" value="1"/>
</dbReference>
<gene>
    <name evidence="1" type="ORF">IV60_GL000589</name>
</gene>
<accession>A0ABR5Q028</accession>
<sequence>MAAAIAEMVQDTIDEDEKVLHERVQEAAKTTVKQLKSSSPKKTGVYASSWIATVDDDDIGHMAVTVHNRKKPGLTHLLEKGHAKFIHGHPTGGRVAAHPHIEPAYEAGARVLRRGT</sequence>
<evidence type="ECO:0000313" key="1">
    <source>
        <dbReference type="EMBL" id="KRO02168.1"/>
    </source>
</evidence>
<comment type="caution">
    <text evidence="1">The sequence shown here is derived from an EMBL/GenBank/DDBJ whole genome shotgun (WGS) entry which is preliminary data.</text>
</comment>
<reference evidence="1 2" key="1">
    <citation type="journal article" date="2015" name="Genome Announc.">
        <title>Expanding the biotechnology potential of lactobacilli through comparative genomics of 213 strains and associated genera.</title>
        <authorList>
            <person name="Sun Z."/>
            <person name="Harris H.M."/>
            <person name="McCann A."/>
            <person name="Guo C."/>
            <person name="Argimon S."/>
            <person name="Zhang W."/>
            <person name="Yang X."/>
            <person name="Jeffery I.B."/>
            <person name="Cooney J.C."/>
            <person name="Kagawa T.F."/>
            <person name="Liu W."/>
            <person name="Song Y."/>
            <person name="Salvetti E."/>
            <person name="Wrobel A."/>
            <person name="Rasinkangas P."/>
            <person name="Parkhill J."/>
            <person name="Rea M.C."/>
            <person name="O'Sullivan O."/>
            <person name="Ritari J."/>
            <person name="Douillard F.P."/>
            <person name="Paul Ross R."/>
            <person name="Yang R."/>
            <person name="Briner A.E."/>
            <person name="Felis G.E."/>
            <person name="de Vos W.M."/>
            <person name="Barrangou R."/>
            <person name="Klaenhammer T.R."/>
            <person name="Caufield P.W."/>
            <person name="Cui Y."/>
            <person name="Zhang H."/>
            <person name="O'Toole P.W."/>
        </authorList>
    </citation>
    <scope>NUCLEOTIDE SEQUENCE [LARGE SCALE GENOMIC DNA]</scope>
    <source>
        <strain evidence="1 2">DSM 7090</strain>
    </source>
</reference>
<dbReference type="Proteomes" id="UP000051927">
    <property type="component" value="Unassembled WGS sequence"/>
</dbReference>